<gene>
    <name evidence="2" type="ORF">ARMOST_11662</name>
</gene>
<dbReference type="OrthoDB" id="3263473at2759"/>
<name>A0A284RHR5_ARMOS</name>
<dbReference type="EMBL" id="FUEG01000009">
    <property type="protein sequence ID" value="SJL08299.1"/>
    <property type="molecule type" value="Genomic_DNA"/>
</dbReference>
<feature type="compositionally biased region" description="Acidic residues" evidence="1">
    <location>
        <begin position="97"/>
        <end position="108"/>
    </location>
</feature>
<organism evidence="2 3">
    <name type="scientific">Armillaria ostoyae</name>
    <name type="common">Armillaria root rot fungus</name>
    <dbReference type="NCBI Taxonomy" id="47428"/>
    <lineage>
        <taxon>Eukaryota</taxon>
        <taxon>Fungi</taxon>
        <taxon>Dikarya</taxon>
        <taxon>Basidiomycota</taxon>
        <taxon>Agaricomycotina</taxon>
        <taxon>Agaricomycetes</taxon>
        <taxon>Agaricomycetidae</taxon>
        <taxon>Agaricales</taxon>
        <taxon>Marasmiineae</taxon>
        <taxon>Physalacriaceae</taxon>
        <taxon>Armillaria</taxon>
    </lineage>
</organism>
<proteinExistence type="predicted"/>
<reference evidence="3" key="1">
    <citation type="journal article" date="2017" name="Nat. Ecol. Evol.">
        <title>Genome expansion and lineage-specific genetic innovations in the forest pathogenic fungi Armillaria.</title>
        <authorList>
            <person name="Sipos G."/>
            <person name="Prasanna A.N."/>
            <person name="Walter M.C."/>
            <person name="O'Connor E."/>
            <person name="Balint B."/>
            <person name="Krizsan K."/>
            <person name="Kiss B."/>
            <person name="Hess J."/>
            <person name="Varga T."/>
            <person name="Slot J."/>
            <person name="Riley R."/>
            <person name="Boka B."/>
            <person name="Rigling D."/>
            <person name="Barry K."/>
            <person name="Lee J."/>
            <person name="Mihaltcheva S."/>
            <person name="LaButti K."/>
            <person name="Lipzen A."/>
            <person name="Waldron R."/>
            <person name="Moloney N.M."/>
            <person name="Sperisen C."/>
            <person name="Kredics L."/>
            <person name="Vagvoelgyi C."/>
            <person name="Patrignani A."/>
            <person name="Fitzpatrick D."/>
            <person name="Nagy I."/>
            <person name="Doyle S."/>
            <person name="Anderson J.B."/>
            <person name="Grigoriev I.V."/>
            <person name="Gueldener U."/>
            <person name="Muensterkoetter M."/>
            <person name="Nagy L.G."/>
        </authorList>
    </citation>
    <scope>NUCLEOTIDE SEQUENCE [LARGE SCALE GENOMIC DNA]</scope>
    <source>
        <strain evidence="3">C18/9</strain>
    </source>
</reference>
<feature type="compositionally biased region" description="Acidic residues" evidence="1">
    <location>
        <begin position="79"/>
        <end position="89"/>
    </location>
</feature>
<dbReference type="AlphaFoldDB" id="A0A284RHR5"/>
<evidence type="ECO:0000313" key="2">
    <source>
        <dbReference type="EMBL" id="SJL08299.1"/>
    </source>
</evidence>
<evidence type="ECO:0000313" key="3">
    <source>
        <dbReference type="Proteomes" id="UP000219338"/>
    </source>
</evidence>
<evidence type="ECO:0000256" key="1">
    <source>
        <dbReference type="SAM" id="MobiDB-lite"/>
    </source>
</evidence>
<protein>
    <submittedName>
        <fullName evidence="2">Uncharacterized protein</fullName>
    </submittedName>
</protein>
<accession>A0A284RHR5</accession>
<sequence length="108" mass="12473">MRRVLEFLRWKANWWEEWLHSRDVRHDEALREALAMYACCQRDLQAMLKSTFCEMWMKPLEEIDAEVAWNMEKTVAGDIVEESSIESETEGVGADGDGSDVEGSDDEA</sequence>
<feature type="region of interest" description="Disordered" evidence="1">
    <location>
        <begin position="79"/>
        <end position="108"/>
    </location>
</feature>
<dbReference type="Proteomes" id="UP000219338">
    <property type="component" value="Unassembled WGS sequence"/>
</dbReference>
<keyword evidence="3" id="KW-1185">Reference proteome</keyword>